<keyword evidence="3" id="KW-0808">Transferase</keyword>
<gene>
    <name evidence="3" type="ORF">OH136_07970</name>
</gene>
<evidence type="ECO:0000313" key="4">
    <source>
        <dbReference type="Proteomes" id="UP001208041"/>
    </source>
</evidence>
<feature type="domain" description="Glycosyltransferase subfamily 4-like N-terminal" evidence="2">
    <location>
        <begin position="12"/>
        <end position="175"/>
    </location>
</feature>
<organism evidence="3 4">
    <name type="scientific">Halocynthiibacter halioticoli</name>
    <dbReference type="NCBI Taxonomy" id="2986804"/>
    <lineage>
        <taxon>Bacteria</taxon>
        <taxon>Pseudomonadati</taxon>
        <taxon>Pseudomonadota</taxon>
        <taxon>Alphaproteobacteria</taxon>
        <taxon>Rhodobacterales</taxon>
        <taxon>Paracoccaceae</taxon>
        <taxon>Halocynthiibacter</taxon>
    </lineage>
</organism>
<protein>
    <submittedName>
        <fullName evidence="3">Glycosyltransferase</fullName>
        <ecNumber evidence="3">2.4.-.-</ecNumber>
    </submittedName>
</protein>
<dbReference type="EMBL" id="JAOYFC010000002">
    <property type="protein sequence ID" value="MCV6824493.1"/>
    <property type="molecule type" value="Genomic_DNA"/>
</dbReference>
<dbReference type="InterPro" id="IPR001296">
    <property type="entry name" value="Glyco_trans_1"/>
</dbReference>
<keyword evidence="4" id="KW-1185">Reference proteome</keyword>
<evidence type="ECO:0000259" key="1">
    <source>
        <dbReference type="Pfam" id="PF00534"/>
    </source>
</evidence>
<dbReference type="EC" id="2.4.-.-" evidence="3"/>
<reference evidence="3" key="1">
    <citation type="submission" date="2022-10" db="EMBL/GenBank/DDBJ databases">
        <authorList>
            <person name="Yue Y."/>
        </authorList>
    </citation>
    <scope>NUCLEOTIDE SEQUENCE</scope>
    <source>
        <strain evidence="3">Z654</strain>
    </source>
</reference>
<dbReference type="Gene3D" id="3.40.50.2000">
    <property type="entry name" value="Glycogen Phosphorylase B"/>
    <property type="match status" value="2"/>
</dbReference>
<name>A0AAE3IYN7_9RHOB</name>
<dbReference type="Proteomes" id="UP001208041">
    <property type="component" value="Unassembled WGS sequence"/>
</dbReference>
<dbReference type="Pfam" id="PF13439">
    <property type="entry name" value="Glyco_transf_4"/>
    <property type="match status" value="1"/>
</dbReference>
<sequence>MRVLHCITGLGFGGAQVMLFRYLKGLGEARSNHEVVSLLPPAHFSHEIENLGVRVTSAELPQGKFNLKGLKKIRSHIKDFSPDVIHGWMYHGNFAASVANFGLGSSKRMVWSVHHSLHDINAESRSTQMLIKLSAPMTKRLGAVTYCSKQSQTQHEAFGFSSDKSVLIPNGTNMEEYHARPAARSFLCSLGGIPESRILIGNINRNHPMKDQLSLVKAAKKLIDRGRDIHLIFVGEGHEGGEAAQAVAAFGMQDRFTIIPARNDIPEIVPGLDVFVLSSAWGEAFSLATGEAMASEVPAVVTDVGDSAWLVGDTGAVVPPSNPDALADGIDQIIALPEPERKALGKRARARIDTKFSLDRYIKAHDDLYHRVAESS</sequence>
<dbReference type="PANTHER" id="PTHR12526">
    <property type="entry name" value="GLYCOSYLTRANSFERASE"/>
    <property type="match status" value="1"/>
</dbReference>
<dbReference type="AlphaFoldDB" id="A0AAE3IYN7"/>
<dbReference type="GO" id="GO:0016757">
    <property type="term" value="F:glycosyltransferase activity"/>
    <property type="evidence" value="ECO:0007669"/>
    <property type="project" value="UniProtKB-KW"/>
</dbReference>
<evidence type="ECO:0000313" key="3">
    <source>
        <dbReference type="EMBL" id="MCV6824493.1"/>
    </source>
</evidence>
<feature type="domain" description="Glycosyl transferase family 1" evidence="1">
    <location>
        <begin position="192"/>
        <end position="350"/>
    </location>
</feature>
<dbReference type="InterPro" id="IPR028098">
    <property type="entry name" value="Glyco_trans_4-like_N"/>
</dbReference>
<comment type="caution">
    <text evidence="3">The sequence shown here is derived from an EMBL/GenBank/DDBJ whole genome shotgun (WGS) entry which is preliminary data.</text>
</comment>
<proteinExistence type="predicted"/>
<dbReference type="SUPFAM" id="SSF53756">
    <property type="entry name" value="UDP-Glycosyltransferase/glycogen phosphorylase"/>
    <property type="match status" value="1"/>
</dbReference>
<dbReference type="PANTHER" id="PTHR12526:SF637">
    <property type="entry name" value="GLYCOSYLTRANSFERASE EPSF-RELATED"/>
    <property type="match status" value="1"/>
</dbReference>
<evidence type="ECO:0000259" key="2">
    <source>
        <dbReference type="Pfam" id="PF13439"/>
    </source>
</evidence>
<keyword evidence="3" id="KW-0328">Glycosyltransferase</keyword>
<dbReference type="Pfam" id="PF00534">
    <property type="entry name" value="Glycos_transf_1"/>
    <property type="match status" value="1"/>
</dbReference>
<dbReference type="RefSeq" id="WP_263953355.1">
    <property type="nucleotide sequence ID" value="NZ_JAOYFC010000002.1"/>
</dbReference>
<accession>A0AAE3IYN7</accession>